<name>A0A5B7HR21_PORTR</name>
<reference evidence="2 3" key="1">
    <citation type="submission" date="2019-05" db="EMBL/GenBank/DDBJ databases">
        <title>Another draft genome of Portunus trituberculatus and its Hox gene families provides insights of decapod evolution.</title>
        <authorList>
            <person name="Jeong J.-H."/>
            <person name="Song I."/>
            <person name="Kim S."/>
            <person name="Choi T."/>
            <person name="Kim D."/>
            <person name="Ryu S."/>
            <person name="Kim W."/>
        </authorList>
    </citation>
    <scope>NUCLEOTIDE SEQUENCE [LARGE SCALE GENOMIC DNA]</scope>
    <source>
        <tissue evidence="2">Muscle</tissue>
    </source>
</reference>
<evidence type="ECO:0000256" key="1">
    <source>
        <dbReference type="SAM" id="MobiDB-lite"/>
    </source>
</evidence>
<dbReference type="Proteomes" id="UP000324222">
    <property type="component" value="Unassembled WGS sequence"/>
</dbReference>
<keyword evidence="3" id="KW-1185">Reference proteome</keyword>
<sequence length="80" mass="9730">MEEEEEEEEGKEEEGRKKRGKQKIQRWAYSAHARRLHNQTRCSGERDATHRPPLWIISKRRTEKEESYLDFDKFLKNKIA</sequence>
<comment type="caution">
    <text evidence="2">The sequence shown here is derived from an EMBL/GenBank/DDBJ whole genome shotgun (WGS) entry which is preliminary data.</text>
</comment>
<gene>
    <name evidence="2" type="ORF">E2C01_065418</name>
</gene>
<feature type="region of interest" description="Disordered" evidence="1">
    <location>
        <begin position="1"/>
        <end position="24"/>
    </location>
</feature>
<protein>
    <submittedName>
        <fullName evidence="2">Uncharacterized protein</fullName>
    </submittedName>
</protein>
<dbReference type="EMBL" id="VSRR010032385">
    <property type="protein sequence ID" value="MPC71148.1"/>
    <property type="molecule type" value="Genomic_DNA"/>
</dbReference>
<evidence type="ECO:0000313" key="3">
    <source>
        <dbReference type="Proteomes" id="UP000324222"/>
    </source>
</evidence>
<organism evidence="2 3">
    <name type="scientific">Portunus trituberculatus</name>
    <name type="common">Swimming crab</name>
    <name type="synonym">Neptunus trituberculatus</name>
    <dbReference type="NCBI Taxonomy" id="210409"/>
    <lineage>
        <taxon>Eukaryota</taxon>
        <taxon>Metazoa</taxon>
        <taxon>Ecdysozoa</taxon>
        <taxon>Arthropoda</taxon>
        <taxon>Crustacea</taxon>
        <taxon>Multicrustacea</taxon>
        <taxon>Malacostraca</taxon>
        <taxon>Eumalacostraca</taxon>
        <taxon>Eucarida</taxon>
        <taxon>Decapoda</taxon>
        <taxon>Pleocyemata</taxon>
        <taxon>Brachyura</taxon>
        <taxon>Eubrachyura</taxon>
        <taxon>Portunoidea</taxon>
        <taxon>Portunidae</taxon>
        <taxon>Portuninae</taxon>
        <taxon>Portunus</taxon>
    </lineage>
</organism>
<feature type="compositionally biased region" description="Acidic residues" evidence="1">
    <location>
        <begin position="1"/>
        <end position="12"/>
    </location>
</feature>
<proteinExistence type="predicted"/>
<dbReference type="AlphaFoldDB" id="A0A5B7HR21"/>
<accession>A0A5B7HR21</accession>
<evidence type="ECO:0000313" key="2">
    <source>
        <dbReference type="EMBL" id="MPC71148.1"/>
    </source>
</evidence>